<dbReference type="PANTHER" id="PTHR43313">
    <property type="entry name" value="SHORT-CHAIN DEHYDROGENASE/REDUCTASE FAMILY 9C"/>
    <property type="match status" value="1"/>
</dbReference>
<dbReference type="PRINTS" id="PR00081">
    <property type="entry name" value="GDHRDH"/>
</dbReference>
<dbReference type="GO" id="GO:0005789">
    <property type="term" value="C:endoplasmic reticulum membrane"/>
    <property type="evidence" value="ECO:0007669"/>
    <property type="project" value="Ensembl"/>
</dbReference>
<dbReference type="AlphaFoldDB" id="A0A6J1VGV9"/>
<keyword evidence="3" id="KW-0812">Transmembrane</keyword>
<feature type="transmembrane region" description="Helical" evidence="3">
    <location>
        <begin position="41"/>
        <end position="59"/>
    </location>
</feature>
<dbReference type="SUPFAM" id="SSF51735">
    <property type="entry name" value="NAD(P)-binding Rossmann-fold domains"/>
    <property type="match status" value="1"/>
</dbReference>
<dbReference type="PRINTS" id="PR00080">
    <property type="entry name" value="SDRFAMILY"/>
</dbReference>
<feature type="transmembrane region" description="Helical" evidence="3">
    <location>
        <begin position="351"/>
        <end position="369"/>
    </location>
</feature>
<comment type="similarity">
    <text evidence="1 2">Belongs to the short-chain dehydrogenases/reductases (SDR) family.</text>
</comment>
<keyword evidence="4" id="KW-1185">Reference proteome</keyword>
<accession>A0A6J1VGV9</accession>
<dbReference type="GO" id="GO:0006703">
    <property type="term" value="P:estrogen biosynthetic process"/>
    <property type="evidence" value="ECO:0007669"/>
    <property type="project" value="Ensembl"/>
</dbReference>
<dbReference type="CTD" id="3294"/>
<dbReference type="GO" id="GO:0004303">
    <property type="term" value="F:estradiol 17-beta-dehydrogenase [NAD(P)+] activity"/>
    <property type="evidence" value="ECO:0007669"/>
    <property type="project" value="Ensembl"/>
</dbReference>
<gene>
    <name evidence="5" type="primary">HSD17B2</name>
</gene>
<evidence type="ECO:0000313" key="5">
    <source>
        <dbReference type="RefSeq" id="XP_026542120.1"/>
    </source>
</evidence>
<sequence>MFLHLDELDPSLLFYMGATVLYGGTIFYRAKKSRVEKKTPFYWGLLLLLSLEVLCFATLRSALGLTLFSLVCLVFCLYTPVHAMLPVSRKAVLITGTDRGIGHELAKYLDSLGFTVFAGVLSATGPGAKSLKETCSERLSILQLDITSSAQIKEAYLEIRRKLQQEELWAVINNAGILGFIADGELLPMSSYKQCMDVNFFGPVEISKMFLPLLRKSKGRIINISSMAGGIPMPRLAAYGPSKAALSMFSGIMRQELSMWGIKVAVLHPSGFKTSIGGNPEDWKKEEQMILGSLAPDVKKDYGEDYIYNLRMSFSEKSSICSSDLSPVFSDVLHALLAEQPKGLYTPGKNSYTFLLVFCYFPLWFYDFFMSKIMGNPHMPYALRMAERKKQVIH</sequence>
<dbReference type="Pfam" id="PF00106">
    <property type="entry name" value="adh_short"/>
    <property type="match status" value="1"/>
</dbReference>
<protein>
    <submittedName>
        <fullName evidence="5">Estradiol 17-beta-dehydrogenase 2</fullName>
    </submittedName>
</protein>
<dbReference type="RefSeq" id="XP_026542120.1">
    <property type="nucleotide sequence ID" value="XM_026686335.1"/>
</dbReference>
<dbReference type="GO" id="GO:0047035">
    <property type="term" value="F:testosterone dehydrogenase (NAD+) activity"/>
    <property type="evidence" value="ECO:0007669"/>
    <property type="project" value="Ensembl"/>
</dbReference>
<keyword evidence="3" id="KW-0472">Membrane</keyword>
<evidence type="ECO:0000256" key="3">
    <source>
        <dbReference type="SAM" id="Phobius"/>
    </source>
</evidence>
<dbReference type="InterPro" id="IPR002347">
    <property type="entry name" value="SDR_fam"/>
</dbReference>
<evidence type="ECO:0000256" key="1">
    <source>
        <dbReference type="ARBA" id="ARBA00006484"/>
    </source>
</evidence>
<dbReference type="CDD" id="cd09805">
    <property type="entry name" value="type2_17beta_HSD-like_SDR_c"/>
    <property type="match status" value="1"/>
</dbReference>
<keyword evidence="3" id="KW-1133">Transmembrane helix</keyword>
<dbReference type="InterPro" id="IPR036291">
    <property type="entry name" value="NAD(P)-bd_dom_sf"/>
</dbReference>
<feature type="transmembrane region" description="Helical" evidence="3">
    <location>
        <begin position="65"/>
        <end position="87"/>
    </location>
</feature>
<name>A0A6J1VGV9_9SAUR</name>
<feature type="transmembrane region" description="Helical" evidence="3">
    <location>
        <begin position="12"/>
        <end position="29"/>
    </location>
</feature>
<dbReference type="GeneID" id="113424570"/>
<dbReference type="Gene3D" id="3.40.50.720">
    <property type="entry name" value="NAD(P)-binding Rossmann-like Domain"/>
    <property type="match status" value="1"/>
</dbReference>
<dbReference type="PANTHER" id="PTHR43313:SF3">
    <property type="entry name" value="17-BETA-HYDROXYSTEROID DEHYDROGENASE TYPE 2"/>
    <property type="match status" value="1"/>
</dbReference>
<evidence type="ECO:0000313" key="4">
    <source>
        <dbReference type="Proteomes" id="UP000504612"/>
    </source>
</evidence>
<dbReference type="Proteomes" id="UP000504612">
    <property type="component" value="Unplaced"/>
</dbReference>
<dbReference type="KEGG" id="nss:113424570"/>
<reference evidence="5" key="1">
    <citation type="submission" date="2025-08" db="UniProtKB">
        <authorList>
            <consortium name="RefSeq"/>
        </authorList>
    </citation>
    <scope>IDENTIFICATION</scope>
</reference>
<evidence type="ECO:0000256" key="2">
    <source>
        <dbReference type="RuleBase" id="RU000363"/>
    </source>
</evidence>
<dbReference type="GO" id="GO:0032526">
    <property type="term" value="P:response to retinoic acid"/>
    <property type="evidence" value="ECO:0007669"/>
    <property type="project" value="Ensembl"/>
</dbReference>
<organism evidence="4 5">
    <name type="scientific">Notechis scutatus</name>
    <name type="common">mainland tiger snake</name>
    <dbReference type="NCBI Taxonomy" id="8663"/>
    <lineage>
        <taxon>Eukaryota</taxon>
        <taxon>Metazoa</taxon>
        <taxon>Chordata</taxon>
        <taxon>Craniata</taxon>
        <taxon>Vertebrata</taxon>
        <taxon>Euteleostomi</taxon>
        <taxon>Lepidosauria</taxon>
        <taxon>Squamata</taxon>
        <taxon>Bifurcata</taxon>
        <taxon>Unidentata</taxon>
        <taxon>Episquamata</taxon>
        <taxon>Toxicofera</taxon>
        <taxon>Serpentes</taxon>
        <taxon>Colubroidea</taxon>
        <taxon>Elapidae</taxon>
        <taxon>Hydrophiinae</taxon>
        <taxon>Notechis</taxon>
    </lineage>
</organism>
<dbReference type="GO" id="GO:0008209">
    <property type="term" value="P:androgen metabolic process"/>
    <property type="evidence" value="ECO:0007669"/>
    <property type="project" value="Ensembl"/>
</dbReference>
<proteinExistence type="inferred from homology"/>